<dbReference type="PANTHER" id="PTHR22930:SF289">
    <property type="entry name" value="DDE TNP4 DOMAIN-CONTAINING PROTEIN-RELATED"/>
    <property type="match status" value="1"/>
</dbReference>
<keyword evidence="5" id="KW-0479">Metal-binding</keyword>
<keyword evidence="10" id="KW-1185">Reference proteome</keyword>
<evidence type="ECO:0000256" key="3">
    <source>
        <dbReference type="ARBA" id="ARBA00006958"/>
    </source>
</evidence>
<dbReference type="GO" id="GO:0046872">
    <property type="term" value="F:metal ion binding"/>
    <property type="evidence" value="ECO:0007669"/>
    <property type="project" value="UniProtKB-KW"/>
</dbReference>
<dbReference type="GO" id="GO:0005634">
    <property type="term" value="C:nucleus"/>
    <property type="evidence" value="ECO:0007669"/>
    <property type="project" value="UniProtKB-SubCell"/>
</dbReference>
<dbReference type="GO" id="GO:0016787">
    <property type="term" value="F:hydrolase activity"/>
    <property type="evidence" value="ECO:0007669"/>
    <property type="project" value="UniProtKB-KW"/>
</dbReference>
<dbReference type="PANTHER" id="PTHR22930">
    <property type="match status" value="1"/>
</dbReference>
<keyword evidence="7" id="KW-0539">Nucleus</keyword>
<evidence type="ECO:0000313" key="9">
    <source>
        <dbReference type="EMBL" id="VEN62480.1"/>
    </source>
</evidence>
<dbReference type="GO" id="GO:0004518">
    <property type="term" value="F:nuclease activity"/>
    <property type="evidence" value="ECO:0007669"/>
    <property type="project" value="UniProtKB-KW"/>
</dbReference>
<evidence type="ECO:0000256" key="5">
    <source>
        <dbReference type="ARBA" id="ARBA00022723"/>
    </source>
</evidence>
<dbReference type="Proteomes" id="UP000410492">
    <property type="component" value="Unassembled WGS sequence"/>
</dbReference>
<comment type="subcellular location">
    <subcellularLocation>
        <location evidence="2">Nucleus</location>
    </subcellularLocation>
</comment>
<evidence type="ECO:0000256" key="2">
    <source>
        <dbReference type="ARBA" id="ARBA00004123"/>
    </source>
</evidence>
<evidence type="ECO:0000256" key="6">
    <source>
        <dbReference type="ARBA" id="ARBA00022801"/>
    </source>
</evidence>
<evidence type="ECO:0000313" key="10">
    <source>
        <dbReference type="Proteomes" id="UP000410492"/>
    </source>
</evidence>
<feature type="domain" description="DDE Tnp4" evidence="8">
    <location>
        <begin position="1"/>
        <end position="124"/>
    </location>
</feature>
<evidence type="ECO:0000256" key="1">
    <source>
        <dbReference type="ARBA" id="ARBA00001968"/>
    </source>
</evidence>
<name>A0A653DRR0_CALMS</name>
<comment type="similarity">
    <text evidence="3">Belongs to the HARBI1 family.</text>
</comment>
<protein>
    <recommendedName>
        <fullName evidence="8">DDE Tnp4 domain-containing protein</fullName>
    </recommendedName>
</protein>
<sequence>MNVQVVGSADLKFLDVVARWPGSAHDATIFANSTLRARFENHEFPNCLLIGDSGYPLRNYFMTPLVNPATQAERLYNESLIRTRNGIERMIGLWKRRFPVIAYGIRLKMDTVKTVIVATTVLHNIARCMNEPEPPIPEDIDADQLNYLIETANINLERQEENVINNIQYEIINTYFAGL</sequence>
<keyword evidence="6" id="KW-0378">Hydrolase</keyword>
<reference evidence="9 10" key="1">
    <citation type="submission" date="2019-01" db="EMBL/GenBank/DDBJ databases">
        <authorList>
            <person name="Sayadi A."/>
        </authorList>
    </citation>
    <scope>NUCLEOTIDE SEQUENCE [LARGE SCALE GENOMIC DNA]</scope>
</reference>
<comment type="cofactor">
    <cofactor evidence="1">
        <name>a divalent metal cation</name>
        <dbReference type="ChEBI" id="CHEBI:60240"/>
    </cofactor>
</comment>
<keyword evidence="4" id="KW-0540">Nuclease</keyword>
<gene>
    <name evidence="9" type="ORF">CALMAC_LOCUS19580</name>
</gene>
<accession>A0A653DRR0</accession>
<dbReference type="Pfam" id="PF13359">
    <property type="entry name" value="DDE_Tnp_4"/>
    <property type="match status" value="1"/>
</dbReference>
<evidence type="ECO:0000259" key="8">
    <source>
        <dbReference type="Pfam" id="PF13359"/>
    </source>
</evidence>
<dbReference type="InterPro" id="IPR027806">
    <property type="entry name" value="HARBI1_dom"/>
</dbReference>
<proteinExistence type="inferred from homology"/>
<evidence type="ECO:0000256" key="7">
    <source>
        <dbReference type="ARBA" id="ARBA00023242"/>
    </source>
</evidence>
<dbReference type="OrthoDB" id="8177447at2759"/>
<evidence type="ECO:0000256" key="4">
    <source>
        <dbReference type="ARBA" id="ARBA00022722"/>
    </source>
</evidence>
<dbReference type="EMBL" id="CAACVG010013890">
    <property type="protein sequence ID" value="VEN62480.1"/>
    <property type="molecule type" value="Genomic_DNA"/>
</dbReference>
<organism evidence="9 10">
    <name type="scientific">Callosobruchus maculatus</name>
    <name type="common">Southern cowpea weevil</name>
    <name type="synonym">Pulse bruchid</name>
    <dbReference type="NCBI Taxonomy" id="64391"/>
    <lineage>
        <taxon>Eukaryota</taxon>
        <taxon>Metazoa</taxon>
        <taxon>Ecdysozoa</taxon>
        <taxon>Arthropoda</taxon>
        <taxon>Hexapoda</taxon>
        <taxon>Insecta</taxon>
        <taxon>Pterygota</taxon>
        <taxon>Neoptera</taxon>
        <taxon>Endopterygota</taxon>
        <taxon>Coleoptera</taxon>
        <taxon>Polyphaga</taxon>
        <taxon>Cucujiformia</taxon>
        <taxon>Chrysomeloidea</taxon>
        <taxon>Chrysomelidae</taxon>
        <taxon>Bruchinae</taxon>
        <taxon>Bruchini</taxon>
        <taxon>Callosobruchus</taxon>
    </lineage>
</organism>
<dbReference type="AlphaFoldDB" id="A0A653DRR0"/>
<dbReference type="InterPro" id="IPR045249">
    <property type="entry name" value="HARBI1-like"/>
</dbReference>